<dbReference type="Pfam" id="PF06144">
    <property type="entry name" value="DNA_pol3_delta"/>
    <property type="match status" value="1"/>
</dbReference>
<evidence type="ECO:0000256" key="2">
    <source>
        <dbReference type="ARBA" id="ARBA00017703"/>
    </source>
</evidence>
<dbReference type="HOGENOM" id="CLU_044694_2_2_0"/>
<dbReference type="InterPro" id="IPR048466">
    <property type="entry name" value="DNA_pol3_delta-like_C"/>
</dbReference>
<evidence type="ECO:0000256" key="1">
    <source>
        <dbReference type="ARBA" id="ARBA00012417"/>
    </source>
</evidence>
<evidence type="ECO:0000256" key="9">
    <source>
        <dbReference type="SAM" id="MobiDB-lite"/>
    </source>
</evidence>
<keyword evidence="5" id="KW-0235">DNA replication</keyword>
<dbReference type="PANTHER" id="PTHR34388">
    <property type="entry name" value="DNA POLYMERASE III SUBUNIT DELTA"/>
    <property type="match status" value="1"/>
</dbReference>
<keyword evidence="3" id="KW-0808">Transferase</keyword>
<keyword evidence="6" id="KW-0239">DNA-directed DNA polymerase</keyword>
<dbReference type="PANTHER" id="PTHR34388:SF1">
    <property type="entry name" value="DNA POLYMERASE III SUBUNIT DELTA"/>
    <property type="match status" value="1"/>
</dbReference>
<evidence type="ECO:0000313" key="12">
    <source>
        <dbReference type="EMBL" id="ACZ41863.1"/>
    </source>
</evidence>
<dbReference type="Proteomes" id="UP000000323">
    <property type="component" value="Chromosome 1"/>
</dbReference>
<dbReference type="InterPro" id="IPR005790">
    <property type="entry name" value="DNA_polIII_delta"/>
</dbReference>
<dbReference type="OrthoDB" id="9775929at2"/>
<evidence type="ECO:0000259" key="11">
    <source>
        <dbReference type="Pfam" id="PF21694"/>
    </source>
</evidence>
<comment type="catalytic activity">
    <reaction evidence="8">
        <text>DNA(n) + a 2'-deoxyribonucleoside 5'-triphosphate = DNA(n+1) + diphosphate</text>
        <dbReference type="Rhea" id="RHEA:22508"/>
        <dbReference type="Rhea" id="RHEA-COMP:17339"/>
        <dbReference type="Rhea" id="RHEA-COMP:17340"/>
        <dbReference type="ChEBI" id="CHEBI:33019"/>
        <dbReference type="ChEBI" id="CHEBI:61560"/>
        <dbReference type="ChEBI" id="CHEBI:173112"/>
        <dbReference type="EC" id="2.7.7.7"/>
    </reaction>
</comment>
<comment type="similarity">
    <text evidence="7">Belongs to the DNA polymerase HolA subunit family.</text>
</comment>
<dbReference type="GO" id="GO:0006261">
    <property type="term" value="P:DNA-templated DNA replication"/>
    <property type="evidence" value="ECO:0007669"/>
    <property type="project" value="TreeGrafter"/>
</dbReference>
<dbReference type="NCBIfam" id="TIGR01128">
    <property type="entry name" value="holA"/>
    <property type="match status" value="1"/>
</dbReference>
<protein>
    <recommendedName>
        <fullName evidence="2">DNA polymerase III subunit delta</fullName>
        <ecNumber evidence="1">2.7.7.7</ecNumber>
    </recommendedName>
</protein>
<dbReference type="STRING" id="525904.Tter_0946"/>
<feature type="region of interest" description="Disordered" evidence="9">
    <location>
        <begin position="68"/>
        <end position="89"/>
    </location>
</feature>
<evidence type="ECO:0000256" key="8">
    <source>
        <dbReference type="ARBA" id="ARBA00049244"/>
    </source>
</evidence>
<dbReference type="GO" id="GO:0003887">
    <property type="term" value="F:DNA-directed DNA polymerase activity"/>
    <property type="evidence" value="ECO:0007669"/>
    <property type="project" value="UniProtKB-KW"/>
</dbReference>
<dbReference type="RefSeq" id="WP_012874898.1">
    <property type="nucleotide sequence ID" value="NC_013525.1"/>
</dbReference>
<keyword evidence="13" id="KW-1185">Reference proteome</keyword>
<gene>
    <name evidence="12" type="ordered locus">Tter_0946</name>
</gene>
<dbReference type="AlphaFoldDB" id="D1CG07"/>
<evidence type="ECO:0000256" key="3">
    <source>
        <dbReference type="ARBA" id="ARBA00022679"/>
    </source>
</evidence>
<dbReference type="Gene3D" id="3.40.50.300">
    <property type="entry name" value="P-loop containing nucleotide triphosphate hydrolases"/>
    <property type="match status" value="1"/>
</dbReference>
<dbReference type="Gene3D" id="1.20.272.10">
    <property type="match status" value="1"/>
</dbReference>
<dbReference type="SUPFAM" id="SSF48019">
    <property type="entry name" value="post-AAA+ oligomerization domain-like"/>
    <property type="match status" value="1"/>
</dbReference>
<evidence type="ECO:0000256" key="4">
    <source>
        <dbReference type="ARBA" id="ARBA00022695"/>
    </source>
</evidence>
<evidence type="ECO:0000256" key="5">
    <source>
        <dbReference type="ARBA" id="ARBA00022705"/>
    </source>
</evidence>
<dbReference type="eggNOG" id="COG1466">
    <property type="taxonomic scope" value="Bacteria"/>
</dbReference>
<reference evidence="13" key="1">
    <citation type="journal article" date="2010" name="Stand. Genomic Sci.">
        <title>Complete genome sequence of 'Thermobaculum terrenum' type strain (YNP1).</title>
        <authorList>
            <person name="Kiss H."/>
            <person name="Cleland D."/>
            <person name="Lapidus A."/>
            <person name="Lucas S."/>
            <person name="Glavina Del Rio T."/>
            <person name="Nolan M."/>
            <person name="Tice H."/>
            <person name="Han C."/>
            <person name="Goodwin L."/>
            <person name="Pitluck S."/>
            <person name="Liolios K."/>
            <person name="Ivanova N."/>
            <person name="Mavromatis K."/>
            <person name="Ovchinnikova G."/>
            <person name="Pati A."/>
            <person name="Chen A."/>
            <person name="Palaniappan K."/>
            <person name="Land M."/>
            <person name="Hauser L."/>
            <person name="Chang Y."/>
            <person name="Jeffries C."/>
            <person name="Lu M."/>
            <person name="Brettin T."/>
            <person name="Detter J."/>
            <person name="Goker M."/>
            <person name="Tindall B."/>
            <person name="Beck B."/>
            <person name="McDermott T."/>
            <person name="Woyke T."/>
            <person name="Bristow J."/>
            <person name="Eisen J."/>
            <person name="Markowitz V."/>
            <person name="Hugenholtz P."/>
            <person name="Kyrpides N."/>
            <person name="Klenk H."/>
            <person name="Cheng J."/>
        </authorList>
    </citation>
    <scope>NUCLEOTIDE SEQUENCE [LARGE SCALE GENOMIC DNA]</scope>
    <source>
        <strain evidence="13">ATCC BAA-798 / YNP1</strain>
    </source>
</reference>
<feature type="domain" description="DNA polymerase III delta subunit-like C-terminal" evidence="11">
    <location>
        <begin position="211"/>
        <end position="325"/>
    </location>
</feature>
<sequence>MVVTICGNDHTKLNERLRAILSELEEDTDVVELEATGLSIRDLRDYCNTMPLFGGKRVVIVKGISSLSSSDASSSTDQEYSERKTRTSSSQLVKDLEDYLPEVPETTLLVFFDRNPIGTSGIGRVLRKYSSFEEYLLPEQAELPLYIRKAFESDGYKIDSESAEILAQAVSNDVSRLQSEMDKLKMYCKDKLRIDPEDIYLLVDMPPDVAVWDITDAIYSKNAGKAVQSFRALLEKGVAPQQIIGAISSQIRNLVIADSCRDKGSLYLQQATGMKPFVARKLSTALSTFKPGQPKKLLEMLLQVDLSYKTGKAELDSALELFIQQACARRF</sequence>
<evidence type="ECO:0000256" key="7">
    <source>
        <dbReference type="ARBA" id="ARBA00034754"/>
    </source>
</evidence>
<organism evidence="12 13">
    <name type="scientific">Thermobaculum terrenum (strain ATCC BAA-798 / CCMEE 7001 / YNP1)</name>
    <dbReference type="NCBI Taxonomy" id="525904"/>
    <lineage>
        <taxon>Bacteria</taxon>
        <taxon>Bacillati</taxon>
        <taxon>Chloroflexota</taxon>
        <taxon>Chloroflexia</taxon>
        <taxon>Candidatus Thermobaculales</taxon>
        <taxon>Candidatus Thermobaculaceae</taxon>
        <taxon>Thermobaculum</taxon>
    </lineage>
</organism>
<evidence type="ECO:0000259" key="10">
    <source>
        <dbReference type="Pfam" id="PF06144"/>
    </source>
</evidence>
<dbReference type="KEGG" id="ttr:Tter_0946"/>
<feature type="domain" description="DNA polymerase III delta N-terminal" evidence="10">
    <location>
        <begin position="5"/>
        <end position="112"/>
    </location>
</feature>
<dbReference type="InterPro" id="IPR008921">
    <property type="entry name" value="DNA_pol3_clamp-load_cplx_C"/>
</dbReference>
<dbReference type="GO" id="GO:0009360">
    <property type="term" value="C:DNA polymerase III complex"/>
    <property type="evidence" value="ECO:0007669"/>
    <property type="project" value="InterPro"/>
</dbReference>
<proteinExistence type="inferred from homology"/>
<dbReference type="InterPro" id="IPR027417">
    <property type="entry name" value="P-loop_NTPase"/>
</dbReference>
<accession>D1CG07</accession>
<dbReference type="InterPro" id="IPR010372">
    <property type="entry name" value="DNA_pol3_delta_N"/>
</dbReference>
<evidence type="ECO:0000313" key="13">
    <source>
        <dbReference type="Proteomes" id="UP000000323"/>
    </source>
</evidence>
<dbReference type="Pfam" id="PF21694">
    <property type="entry name" value="DNA_pol3_delta_C"/>
    <property type="match status" value="1"/>
</dbReference>
<dbReference type="EMBL" id="CP001825">
    <property type="protein sequence ID" value="ACZ41863.1"/>
    <property type="molecule type" value="Genomic_DNA"/>
</dbReference>
<dbReference type="GO" id="GO:0003677">
    <property type="term" value="F:DNA binding"/>
    <property type="evidence" value="ECO:0007669"/>
    <property type="project" value="InterPro"/>
</dbReference>
<dbReference type="SUPFAM" id="SSF52540">
    <property type="entry name" value="P-loop containing nucleoside triphosphate hydrolases"/>
    <property type="match status" value="1"/>
</dbReference>
<dbReference type="EC" id="2.7.7.7" evidence="1"/>
<dbReference type="Gene3D" id="1.10.8.60">
    <property type="match status" value="1"/>
</dbReference>
<keyword evidence="4" id="KW-0548">Nucleotidyltransferase</keyword>
<name>D1CG07_THET1</name>
<evidence type="ECO:0000256" key="6">
    <source>
        <dbReference type="ARBA" id="ARBA00022932"/>
    </source>
</evidence>